<name>A0AA88L5C6_ARTSF</name>
<dbReference type="Pfam" id="PF13873">
    <property type="entry name" value="Myb_DNA-bind_5"/>
    <property type="match status" value="1"/>
</dbReference>
<dbReference type="InterPro" id="IPR028002">
    <property type="entry name" value="Myb_DNA-bind_5"/>
</dbReference>
<reference evidence="5" key="1">
    <citation type="submission" date="2023-07" db="EMBL/GenBank/DDBJ databases">
        <title>Chromosome-level genome assembly of Artemia franciscana.</title>
        <authorList>
            <person name="Jo E."/>
        </authorList>
    </citation>
    <scope>NUCLEOTIDE SEQUENCE</scope>
    <source>
        <tissue evidence="5">Whole body</tissue>
    </source>
</reference>
<evidence type="ECO:0000256" key="3">
    <source>
        <dbReference type="ARBA" id="ARBA00025466"/>
    </source>
</evidence>
<gene>
    <name evidence="5" type="ORF">QYM36_014210</name>
</gene>
<evidence type="ECO:0000256" key="1">
    <source>
        <dbReference type="ARBA" id="ARBA00011764"/>
    </source>
</evidence>
<comment type="caution">
    <text evidence="5">The sequence shown here is derived from an EMBL/GenBank/DDBJ whole genome shotgun (WGS) entry which is preliminary data.</text>
</comment>
<feature type="domain" description="Myb/SANT-like DNA-binding" evidence="4">
    <location>
        <begin position="51"/>
        <end position="118"/>
    </location>
</feature>
<evidence type="ECO:0000313" key="6">
    <source>
        <dbReference type="Proteomes" id="UP001187531"/>
    </source>
</evidence>
<comment type="function">
    <text evidence="3">Involved in transvection phenomena (= synapsis-dependent gene expression), where the synaptic pairing of chromosomes carrying genes with which zeste interacts influences the expression of these genes. Zeste binds to DNA and stimulates transcription from a nearby promoter.</text>
</comment>
<keyword evidence="6" id="KW-1185">Reference proteome</keyword>
<evidence type="ECO:0000313" key="5">
    <source>
        <dbReference type="EMBL" id="KAK2708525.1"/>
    </source>
</evidence>
<proteinExistence type="predicted"/>
<sequence length="312" mass="36312">MEMNDTSNSPDASKLGQVSDLITATNVHEMGQVADLIAPRPSISRTLMSPDRLLLLRLLHEHVDILSNKEPSLVHIKRRVWQQILNSYHEQPGVEQRTMRQIQKYWENYKTRRKKNIEQGMTLAELLSEDIKEMEEYFVNAEPKVDIPEKYKDFMKATDQVNHIKEEIANQDLDGSVEYEGHINGDEPAASFLDTSDGQTRSSIKAKGPPGLYKLSEIDIIPICHLKRQSGDVNQNLVKKPKIETAEAYYDLKIQHEMERFQIEKQLFAQKLECMKKKHEKEMESFNYEMAWKQEAHEMEMTVLKQKLQKNS</sequence>
<dbReference type="Proteomes" id="UP001187531">
    <property type="component" value="Unassembled WGS sequence"/>
</dbReference>
<protein>
    <recommendedName>
        <fullName evidence="2">Regulatory protein zeste</fullName>
    </recommendedName>
</protein>
<dbReference type="AlphaFoldDB" id="A0AA88L5C6"/>
<organism evidence="5 6">
    <name type="scientific">Artemia franciscana</name>
    <name type="common">Brine shrimp</name>
    <name type="synonym">Artemia sanfranciscana</name>
    <dbReference type="NCBI Taxonomy" id="6661"/>
    <lineage>
        <taxon>Eukaryota</taxon>
        <taxon>Metazoa</taxon>
        <taxon>Ecdysozoa</taxon>
        <taxon>Arthropoda</taxon>
        <taxon>Crustacea</taxon>
        <taxon>Branchiopoda</taxon>
        <taxon>Anostraca</taxon>
        <taxon>Artemiidae</taxon>
        <taxon>Artemia</taxon>
    </lineage>
</organism>
<comment type="subunit">
    <text evidence="1">Self-associates forming complexes of several hundred monomers.</text>
</comment>
<evidence type="ECO:0000256" key="2">
    <source>
        <dbReference type="ARBA" id="ARBA00016807"/>
    </source>
</evidence>
<accession>A0AA88L5C6</accession>
<dbReference type="EMBL" id="JAVRJZ010000018">
    <property type="protein sequence ID" value="KAK2708525.1"/>
    <property type="molecule type" value="Genomic_DNA"/>
</dbReference>
<evidence type="ECO:0000259" key="4">
    <source>
        <dbReference type="Pfam" id="PF13873"/>
    </source>
</evidence>